<reference evidence="1 2" key="1">
    <citation type="submission" date="2021-06" db="EMBL/GenBank/DDBJ databases">
        <title>Genome-based taxonomic framework of Microbacterium strains isolated from marine environment, the description of four new species and reclassification of four preexisting species.</title>
        <authorList>
            <person name="Lee S.D."/>
            <person name="Kim S.-M."/>
            <person name="Byeon Y.-S."/>
            <person name="Yang H.L."/>
            <person name="Kim I.S."/>
        </authorList>
    </citation>
    <scope>NUCLEOTIDE SEQUENCE [LARGE SCALE GENOMIC DNA]</scope>
    <source>
        <strain evidence="1 2">KACC 20514</strain>
    </source>
</reference>
<dbReference type="Proteomes" id="UP001183582">
    <property type="component" value="Unassembled WGS sequence"/>
</dbReference>
<dbReference type="GO" id="GO:0004721">
    <property type="term" value="F:phosphoprotein phosphatase activity"/>
    <property type="evidence" value="ECO:0007669"/>
    <property type="project" value="InterPro"/>
</dbReference>
<name>A0AAJ2HC70_9MICO</name>
<protein>
    <submittedName>
        <fullName evidence="1">Tyrosine-protein phosphatase</fullName>
    </submittedName>
</protein>
<accession>A0AAJ2HC70</accession>
<organism evidence="1 2">
    <name type="scientific">Microbacterium aurantiacum</name>
    <dbReference type="NCBI Taxonomy" id="162393"/>
    <lineage>
        <taxon>Bacteria</taxon>
        <taxon>Bacillati</taxon>
        <taxon>Actinomycetota</taxon>
        <taxon>Actinomycetes</taxon>
        <taxon>Micrococcales</taxon>
        <taxon>Microbacteriaceae</taxon>
        <taxon>Microbacterium</taxon>
    </lineage>
</organism>
<dbReference type="PROSITE" id="PS00383">
    <property type="entry name" value="TYR_PHOSPHATASE_1"/>
    <property type="match status" value="1"/>
</dbReference>
<dbReference type="Gene3D" id="3.90.190.10">
    <property type="entry name" value="Protein tyrosine phosphatase superfamily"/>
    <property type="match status" value="1"/>
</dbReference>
<dbReference type="Pfam" id="PF13350">
    <property type="entry name" value="Y_phosphatase3"/>
    <property type="match status" value="1"/>
</dbReference>
<dbReference type="InterPro" id="IPR029021">
    <property type="entry name" value="Prot-tyrosine_phosphatase-like"/>
</dbReference>
<dbReference type="EMBL" id="JAHWXH010000001">
    <property type="protein sequence ID" value="MDS0244875.1"/>
    <property type="molecule type" value="Genomic_DNA"/>
</dbReference>
<proteinExistence type="predicted"/>
<dbReference type="InterPro" id="IPR026893">
    <property type="entry name" value="Tyr/Ser_Pase_IphP-type"/>
</dbReference>
<comment type="caution">
    <text evidence="1">The sequence shown here is derived from an EMBL/GenBank/DDBJ whole genome shotgun (WGS) entry which is preliminary data.</text>
</comment>
<gene>
    <name evidence="1" type="ORF">KZC50_04530</name>
</gene>
<evidence type="ECO:0000313" key="2">
    <source>
        <dbReference type="Proteomes" id="UP001183582"/>
    </source>
</evidence>
<evidence type="ECO:0000313" key="1">
    <source>
        <dbReference type="EMBL" id="MDS0244875.1"/>
    </source>
</evidence>
<sequence length="259" mass="29022">MLRVSQSFWSLLQTNVLNQQRWATRHELRLAIVVWIERSLTPDGVFFRAENLDRVTGRGWATLREAGVRTVLDLRRPDEVTDAVPDDLTVLRIDLDGDERDFWEEFERDGRWGTPLYYDAHLRELPHRLAGVIEAIAAAREGGILFHCGAGWDRTGLVAAVLLRAVEVTSDAALADYLASFANAGAMSALHERSFDVERRLEVLDAHGHTADSAFRAVYAQLDVENWFRHAGLDDAAVRAVTTWRGHVLPDAVSRAPGS</sequence>
<dbReference type="InterPro" id="IPR016130">
    <property type="entry name" value="Tyr_Pase_AS"/>
</dbReference>
<dbReference type="SUPFAM" id="SSF52799">
    <property type="entry name" value="(Phosphotyrosine protein) phosphatases II"/>
    <property type="match status" value="1"/>
</dbReference>
<dbReference type="AlphaFoldDB" id="A0AAJ2HC70"/>